<keyword evidence="2" id="KW-1185">Reference proteome</keyword>
<accession>A0A4Q9PSZ3</accession>
<protein>
    <submittedName>
        <fullName evidence="1">Uncharacterized protein</fullName>
    </submittedName>
</protein>
<dbReference type="AlphaFoldDB" id="A0A4Q9PSZ3"/>
<dbReference type="Proteomes" id="UP000292082">
    <property type="component" value="Unassembled WGS sequence"/>
</dbReference>
<gene>
    <name evidence="1" type="ORF">BD310DRAFT_928891</name>
</gene>
<organism evidence="1 2">
    <name type="scientific">Dichomitus squalens</name>
    <dbReference type="NCBI Taxonomy" id="114155"/>
    <lineage>
        <taxon>Eukaryota</taxon>
        <taxon>Fungi</taxon>
        <taxon>Dikarya</taxon>
        <taxon>Basidiomycota</taxon>
        <taxon>Agaricomycotina</taxon>
        <taxon>Agaricomycetes</taxon>
        <taxon>Polyporales</taxon>
        <taxon>Polyporaceae</taxon>
        <taxon>Dichomitus</taxon>
    </lineage>
</organism>
<reference evidence="1 2" key="1">
    <citation type="submission" date="2019-01" db="EMBL/GenBank/DDBJ databases">
        <title>Draft genome sequences of three monokaryotic isolates of the white-rot basidiomycete fungus Dichomitus squalens.</title>
        <authorList>
            <consortium name="DOE Joint Genome Institute"/>
            <person name="Lopez S.C."/>
            <person name="Andreopoulos B."/>
            <person name="Pangilinan J."/>
            <person name="Lipzen A."/>
            <person name="Riley R."/>
            <person name="Ahrendt S."/>
            <person name="Ng V."/>
            <person name="Barry K."/>
            <person name="Daum C."/>
            <person name="Grigoriev I.V."/>
            <person name="Hilden K.S."/>
            <person name="Makela M.R."/>
            <person name="de Vries R.P."/>
        </authorList>
    </citation>
    <scope>NUCLEOTIDE SEQUENCE [LARGE SCALE GENOMIC DNA]</scope>
    <source>
        <strain evidence="1 2">CBS 464.89</strain>
    </source>
</reference>
<name>A0A4Q9PSZ3_9APHY</name>
<proteinExistence type="predicted"/>
<sequence length="55" mass="6244">MHRYRRSLQVNHETRGHGVLRPRPVLASHGIFAVKLGPPAKGSWTLSCESVFMFK</sequence>
<evidence type="ECO:0000313" key="2">
    <source>
        <dbReference type="Proteomes" id="UP000292082"/>
    </source>
</evidence>
<dbReference type="EMBL" id="ML145135">
    <property type="protein sequence ID" value="TBU57559.1"/>
    <property type="molecule type" value="Genomic_DNA"/>
</dbReference>
<evidence type="ECO:0000313" key="1">
    <source>
        <dbReference type="EMBL" id="TBU57559.1"/>
    </source>
</evidence>